<evidence type="ECO:0000256" key="1">
    <source>
        <dbReference type="ARBA" id="ARBA00022676"/>
    </source>
</evidence>
<keyword evidence="5" id="KW-1185">Reference proteome</keyword>
<comment type="pathway">
    <text evidence="3">Protein modification; protein glycosylation.</text>
</comment>
<dbReference type="EMBL" id="CAXITT010000166">
    <property type="protein sequence ID" value="CAL1534249.1"/>
    <property type="molecule type" value="Genomic_DNA"/>
</dbReference>
<name>A0AAV2HNW2_LYMST</name>
<dbReference type="CDD" id="cd11301">
    <property type="entry name" value="Fut1_Fut2_like"/>
    <property type="match status" value="1"/>
</dbReference>
<keyword evidence="3" id="KW-0472">Membrane</keyword>
<keyword evidence="3" id="KW-0735">Signal-anchor</keyword>
<dbReference type="PANTHER" id="PTHR11927:SF9">
    <property type="entry name" value="L-FUCOSYLTRANSFERASE"/>
    <property type="match status" value="1"/>
</dbReference>
<protein>
    <recommendedName>
        <fullName evidence="3">L-Fucosyltransferase</fullName>
        <ecNumber evidence="3">2.4.1.-</ecNumber>
    </recommendedName>
</protein>
<keyword evidence="3" id="KW-1133">Transmembrane helix</keyword>
<dbReference type="Proteomes" id="UP001497497">
    <property type="component" value="Unassembled WGS sequence"/>
</dbReference>
<evidence type="ECO:0000313" key="4">
    <source>
        <dbReference type="EMBL" id="CAL1534249.1"/>
    </source>
</evidence>
<feature type="transmembrane region" description="Helical" evidence="3">
    <location>
        <begin position="9"/>
        <end position="28"/>
    </location>
</feature>
<keyword evidence="3" id="KW-0812">Transmembrane</keyword>
<dbReference type="Pfam" id="PF01531">
    <property type="entry name" value="Glyco_transf_11"/>
    <property type="match status" value="1"/>
</dbReference>
<dbReference type="GO" id="GO:0008107">
    <property type="term" value="F:galactoside 2-alpha-L-fucosyltransferase activity"/>
    <property type="evidence" value="ECO:0007669"/>
    <property type="project" value="InterPro"/>
</dbReference>
<dbReference type="InterPro" id="IPR002516">
    <property type="entry name" value="Glyco_trans_11"/>
</dbReference>
<comment type="similarity">
    <text evidence="3">Belongs to the glycosyltransferase 11 family.</text>
</comment>
<evidence type="ECO:0000313" key="5">
    <source>
        <dbReference type="Proteomes" id="UP001497497"/>
    </source>
</evidence>
<dbReference type="PANTHER" id="PTHR11927">
    <property type="entry name" value="GALACTOSIDE 2-L-FUCOSYLTRANSFERASE"/>
    <property type="match status" value="1"/>
</dbReference>
<keyword evidence="2 3" id="KW-0808">Transferase</keyword>
<dbReference type="GO" id="GO:0032580">
    <property type="term" value="C:Golgi cisterna membrane"/>
    <property type="evidence" value="ECO:0007669"/>
    <property type="project" value="UniProtKB-SubCell"/>
</dbReference>
<dbReference type="AlphaFoldDB" id="A0AAV2HNW2"/>
<keyword evidence="3" id="KW-0333">Golgi apparatus</keyword>
<reference evidence="4 5" key="1">
    <citation type="submission" date="2024-04" db="EMBL/GenBank/DDBJ databases">
        <authorList>
            <consortium name="Genoscope - CEA"/>
            <person name="William W."/>
        </authorList>
    </citation>
    <scope>NUCLEOTIDE SEQUENCE [LARGE SCALE GENOMIC DNA]</scope>
</reference>
<dbReference type="GO" id="GO:0005975">
    <property type="term" value="P:carbohydrate metabolic process"/>
    <property type="evidence" value="ECO:0007669"/>
    <property type="project" value="InterPro"/>
</dbReference>
<organism evidence="4 5">
    <name type="scientific">Lymnaea stagnalis</name>
    <name type="common">Great pond snail</name>
    <name type="synonym">Helix stagnalis</name>
    <dbReference type="NCBI Taxonomy" id="6523"/>
    <lineage>
        <taxon>Eukaryota</taxon>
        <taxon>Metazoa</taxon>
        <taxon>Spiralia</taxon>
        <taxon>Lophotrochozoa</taxon>
        <taxon>Mollusca</taxon>
        <taxon>Gastropoda</taxon>
        <taxon>Heterobranchia</taxon>
        <taxon>Euthyneura</taxon>
        <taxon>Panpulmonata</taxon>
        <taxon>Hygrophila</taxon>
        <taxon>Lymnaeoidea</taxon>
        <taxon>Lymnaeidae</taxon>
        <taxon>Lymnaea</taxon>
    </lineage>
</organism>
<evidence type="ECO:0000256" key="3">
    <source>
        <dbReference type="RuleBase" id="RU363129"/>
    </source>
</evidence>
<comment type="caution">
    <text evidence="4">The sequence shown here is derived from an EMBL/GenBank/DDBJ whole genome shotgun (WGS) entry which is preliminary data.</text>
</comment>
<comment type="subcellular location">
    <subcellularLocation>
        <location evidence="3">Golgi apparatus</location>
        <location evidence="3">Golgi stack membrane</location>
        <topology evidence="3">Single-pass type II membrane protein</topology>
    </subcellularLocation>
</comment>
<dbReference type="EC" id="2.4.1.-" evidence="3"/>
<keyword evidence="1 3" id="KW-0328">Glycosyltransferase</keyword>
<gene>
    <name evidence="4" type="ORF">GSLYS_00008209001</name>
</gene>
<sequence length="326" mass="36991">MAVLTSRRALVLAMAWMVVTSVPSFLYWTSNCAAWRWPASEPPGTACGSGADPGGRALYLTIDHEYGRMGNKMFEYASLLGIARGQGRHPFVGRYRNGVDLAAVFHLTHVEDHGNVDKWSKVTEKNYAHLDQVFQNLPRCDVKLHGYVQSWKYFDNITDEIRREFTLRSNFSSRADSVKKEISQTFSNNSDLVFVGVHVRTRDGKSHSKTLEAPKSFYTHAFGVMRALHVGRNVTFLVAGNNRTWCQENFDEPDVVVLDDDKPEVHFAILASCDHMIVSIGTFGWWAGWLTGGNVIFYKRFPAPETYEAKGFVYQDYYPPSWIPLD</sequence>
<accession>A0AAV2HNW2</accession>
<evidence type="ECO:0000256" key="2">
    <source>
        <dbReference type="ARBA" id="ARBA00022679"/>
    </source>
</evidence>
<keyword evidence="3" id="KW-0325">Glycoprotein</keyword>
<proteinExistence type="inferred from homology"/>